<comment type="caution">
    <text evidence="3">The sequence shown here is derived from an EMBL/GenBank/DDBJ whole genome shotgun (WGS) entry which is preliminary data.</text>
</comment>
<dbReference type="InterPro" id="IPR011008">
    <property type="entry name" value="Dimeric_a/b-barrel"/>
</dbReference>
<protein>
    <submittedName>
        <fullName evidence="3">Dabb family protein</fullName>
    </submittedName>
</protein>
<evidence type="ECO:0000313" key="3">
    <source>
        <dbReference type="EMBL" id="MEN3748957.1"/>
    </source>
</evidence>
<feature type="signal peptide" evidence="1">
    <location>
        <begin position="1"/>
        <end position="30"/>
    </location>
</feature>
<dbReference type="EMBL" id="JBDIZK010000011">
    <property type="protein sequence ID" value="MEN3748957.1"/>
    <property type="molecule type" value="Genomic_DNA"/>
</dbReference>
<dbReference type="PROSITE" id="PS51502">
    <property type="entry name" value="S_R_A_B_BARREL"/>
    <property type="match status" value="1"/>
</dbReference>
<dbReference type="Pfam" id="PF07876">
    <property type="entry name" value="Dabb"/>
    <property type="match status" value="1"/>
</dbReference>
<reference evidence="3 4" key="1">
    <citation type="submission" date="2024-05" db="EMBL/GenBank/DDBJ databases">
        <title>Sphingomonas sp. HF-S3 16S ribosomal RNA gene Genome sequencing and assembly.</title>
        <authorList>
            <person name="Lee H."/>
        </authorList>
    </citation>
    <scope>NUCLEOTIDE SEQUENCE [LARGE SCALE GENOMIC DNA]</scope>
    <source>
        <strain evidence="3 4">HF-S3</strain>
    </source>
</reference>
<evidence type="ECO:0000313" key="4">
    <source>
        <dbReference type="Proteomes" id="UP001427805"/>
    </source>
</evidence>
<keyword evidence="4" id="KW-1185">Reference proteome</keyword>
<dbReference type="Gene3D" id="3.30.70.100">
    <property type="match status" value="1"/>
</dbReference>
<dbReference type="SUPFAM" id="SSF54909">
    <property type="entry name" value="Dimeric alpha+beta barrel"/>
    <property type="match status" value="1"/>
</dbReference>
<dbReference type="Proteomes" id="UP001427805">
    <property type="component" value="Unassembled WGS sequence"/>
</dbReference>
<feature type="chain" id="PRO_5047378487" evidence="1">
    <location>
        <begin position="31"/>
        <end position="142"/>
    </location>
</feature>
<evidence type="ECO:0000259" key="2">
    <source>
        <dbReference type="PROSITE" id="PS51502"/>
    </source>
</evidence>
<dbReference type="InterPro" id="IPR013097">
    <property type="entry name" value="Dabb"/>
</dbReference>
<feature type="domain" description="Stress-response A/B barrel" evidence="2">
    <location>
        <begin position="43"/>
        <end position="139"/>
    </location>
</feature>
<gene>
    <name evidence="3" type="ORF">TPR58_17410</name>
</gene>
<dbReference type="InterPro" id="IPR006311">
    <property type="entry name" value="TAT_signal"/>
</dbReference>
<evidence type="ECO:0000256" key="1">
    <source>
        <dbReference type="SAM" id="SignalP"/>
    </source>
</evidence>
<dbReference type="SMART" id="SM00886">
    <property type="entry name" value="Dabb"/>
    <property type="match status" value="1"/>
</dbReference>
<dbReference type="PROSITE" id="PS51318">
    <property type="entry name" value="TAT"/>
    <property type="match status" value="1"/>
</dbReference>
<organism evidence="3 4">
    <name type="scientific">Sphingomonas rustica</name>
    <dbReference type="NCBI Taxonomy" id="3103142"/>
    <lineage>
        <taxon>Bacteria</taxon>
        <taxon>Pseudomonadati</taxon>
        <taxon>Pseudomonadota</taxon>
        <taxon>Alphaproteobacteria</taxon>
        <taxon>Sphingomonadales</taxon>
        <taxon>Sphingomonadaceae</taxon>
        <taxon>Sphingomonas</taxon>
    </lineage>
</organism>
<sequence>MDADRRGMMKSVVAAGIAGGTALAATPAAAAPAPAPQAAGAKLVHHVFFWLNNAGSAADRAELIAGLRTLKAIEVIRDLHIGVPASTEQRDVVDNSYDVSELMFFDSTADQKIYQDHPIHQAFVAKCSHLWRKVVVYDTMAV</sequence>
<name>A0ABV0BCI1_9SPHN</name>
<keyword evidence="1" id="KW-0732">Signal</keyword>
<accession>A0ABV0BCI1</accession>
<dbReference type="RefSeq" id="WP_346248001.1">
    <property type="nucleotide sequence ID" value="NZ_JBDIZK010000011.1"/>
</dbReference>
<proteinExistence type="predicted"/>